<protein>
    <recommendedName>
        <fullName evidence="5 14">Adenine DNA glycosylase</fullName>
        <ecNumber evidence="4 14">3.2.2.31</ecNumber>
    </recommendedName>
</protein>
<evidence type="ECO:0000256" key="5">
    <source>
        <dbReference type="ARBA" id="ARBA00022023"/>
    </source>
</evidence>
<dbReference type="InterPro" id="IPR005760">
    <property type="entry name" value="A/G_AdeGlyc_MutY"/>
</dbReference>
<dbReference type="SUPFAM" id="SSF55811">
    <property type="entry name" value="Nudix"/>
    <property type="match status" value="1"/>
</dbReference>
<keyword evidence="7" id="KW-0479">Metal-binding</keyword>
<keyword evidence="9 16" id="KW-0378">Hydrolase</keyword>
<dbReference type="GO" id="GO:0000701">
    <property type="term" value="F:purine-specific mismatch base pair DNA N-glycosylase activity"/>
    <property type="evidence" value="ECO:0007669"/>
    <property type="project" value="UniProtKB-EC"/>
</dbReference>
<sequence>MENWQIIPIITLPVVLNLLSPPMNHATFAPRLLTWFATHGRHDLPWQYHHADTSDIYAVWLSEIMLQQTQVATVLGYFGRFMDTFPTVQDLANADWDDVANLWAGLGYYARARNLHAGAKQVADYIATHGHFPQTTDEWQNVRGVGRSTAGAIVAMGVRGRGVICDGNVKRVLTRWAGIDGDITKSATDKVLWELADTLTPKDDSGKFAQAMMDLGATVCTRTRPACVSCPLSDDCTAHKDGNPTAYPVKTKKEDKPHRHSLVFALIYDDKLLWIKRQSDTGTGIWDGLYALPMLMINDKQGNVLHDLHHAKTMHDKYTHAQRLSLAERQILDNLPNIPINHPKTIKHTLTHFHWHLSLVDINIDKTLYDNINHALTAMHADFVWQKGHDGLGVPKAMGKLVG</sequence>
<keyword evidence="8 14" id="KW-0227">DNA damage</keyword>
<dbReference type="Pfam" id="PF00730">
    <property type="entry name" value="HhH-GPD"/>
    <property type="match status" value="1"/>
</dbReference>
<dbReference type="EC" id="3.2.2.31" evidence="4 14"/>
<dbReference type="InterPro" id="IPR004035">
    <property type="entry name" value="Endouclease-III_FeS-bd_BS"/>
</dbReference>
<gene>
    <name evidence="16" type="primary">mutY</name>
    <name evidence="16" type="ORF">NCTC12877_00916</name>
</gene>
<dbReference type="InterPro" id="IPR011257">
    <property type="entry name" value="DNA_glycosylase"/>
</dbReference>
<dbReference type="NCBIfam" id="TIGR01084">
    <property type="entry name" value="mutY"/>
    <property type="match status" value="1"/>
</dbReference>
<keyword evidence="10 14" id="KW-0408">Iron</keyword>
<dbReference type="PANTHER" id="PTHR42944:SF1">
    <property type="entry name" value="ADENINE DNA GLYCOSYLASE"/>
    <property type="match status" value="1"/>
</dbReference>
<dbReference type="GO" id="GO:0032357">
    <property type="term" value="F:oxidized purine DNA binding"/>
    <property type="evidence" value="ECO:0007669"/>
    <property type="project" value="TreeGrafter"/>
</dbReference>
<dbReference type="GO" id="GO:0006298">
    <property type="term" value="P:mismatch repair"/>
    <property type="evidence" value="ECO:0007669"/>
    <property type="project" value="TreeGrafter"/>
</dbReference>
<dbReference type="AlphaFoldDB" id="A0A378QY94"/>
<dbReference type="CDD" id="cd00056">
    <property type="entry name" value="ENDO3c"/>
    <property type="match status" value="1"/>
</dbReference>
<comment type="function">
    <text evidence="2">Adenine glycosylase active on G-A mispairs. MutY also corrects error-prone DNA synthesis past GO lesions which are due to the oxidatively damaged form of guanine: 7,8-dihydro-8-oxoguanine (8-oxo-dGTP).</text>
</comment>
<dbReference type="STRING" id="1122244.GCA_000426885_01324"/>
<evidence type="ECO:0000256" key="12">
    <source>
        <dbReference type="ARBA" id="ARBA00023204"/>
    </source>
</evidence>
<dbReference type="PANTHER" id="PTHR42944">
    <property type="entry name" value="ADENINE DNA GLYCOSYLASE"/>
    <property type="match status" value="1"/>
</dbReference>
<dbReference type="Gene3D" id="1.10.340.30">
    <property type="entry name" value="Hypothetical protein, domain 2"/>
    <property type="match status" value="1"/>
</dbReference>
<reference evidence="16 17" key="1">
    <citation type="submission" date="2018-06" db="EMBL/GenBank/DDBJ databases">
        <authorList>
            <consortium name="Pathogen Informatics"/>
            <person name="Doyle S."/>
        </authorList>
    </citation>
    <scope>NUCLEOTIDE SEQUENCE [LARGE SCALE GENOMIC DNA]</scope>
    <source>
        <strain evidence="16 17">NCTC12877</strain>
    </source>
</reference>
<keyword evidence="6" id="KW-0004">4Fe-4S</keyword>
<accession>A0A378QY94</accession>
<evidence type="ECO:0000256" key="10">
    <source>
        <dbReference type="ARBA" id="ARBA00023004"/>
    </source>
</evidence>
<evidence type="ECO:0000256" key="6">
    <source>
        <dbReference type="ARBA" id="ARBA00022485"/>
    </source>
</evidence>
<evidence type="ECO:0000256" key="2">
    <source>
        <dbReference type="ARBA" id="ARBA00002933"/>
    </source>
</evidence>
<evidence type="ECO:0000256" key="14">
    <source>
        <dbReference type="RuleBase" id="RU365096"/>
    </source>
</evidence>
<evidence type="ECO:0000256" key="4">
    <source>
        <dbReference type="ARBA" id="ARBA00012045"/>
    </source>
</evidence>
<dbReference type="Gene3D" id="1.10.1670.10">
    <property type="entry name" value="Helix-hairpin-Helix base-excision DNA repair enzymes (C-terminal)"/>
    <property type="match status" value="1"/>
</dbReference>
<organism evidence="16 17">
    <name type="scientific">Moraxella caprae</name>
    <dbReference type="NCBI Taxonomy" id="90240"/>
    <lineage>
        <taxon>Bacteria</taxon>
        <taxon>Pseudomonadati</taxon>
        <taxon>Pseudomonadota</taxon>
        <taxon>Gammaproteobacteria</taxon>
        <taxon>Moraxellales</taxon>
        <taxon>Moraxellaceae</taxon>
        <taxon>Moraxella</taxon>
    </lineage>
</organism>
<dbReference type="InterPro" id="IPR003265">
    <property type="entry name" value="HhH-GPD_domain"/>
</dbReference>
<dbReference type="Proteomes" id="UP000254065">
    <property type="component" value="Unassembled WGS sequence"/>
</dbReference>
<keyword evidence="17" id="KW-1185">Reference proteome</keyword>
<dbReference type="SMART" id="SM00478">
    <property type="entry name" value="ENDO3c"/>
    <property type="match status" value="1"/>
</dbReference>
<dbReference type="CDD" id="cd03431">
    <property type="entry name" value="NUDIX_DNA_Glycosylase_C-MutY"/>
    <property type="match status" value="1"/>
</dbReference>
<dbReference type="GO" id="GO:0034039">
    <property type="term" value="F:8-oxo-7,8-dihydroguanine DNA N-glycosylase activity"/>
    <property type="evidence" value="ECO:0007669"/>
    <property type="project" value="TreeGrafter"/>
</dbReference>
<comment type="similarity">
    <text evidence="3 14">Belongs to the Nth/MutY family.</text>
</comment>
<dbReference type="InterPro" id="IPR023170">
    <property type="entry name" value="HhH_base_excis_C"/>
</dbReference>
<dbReference type="GO" id="GO:0046872">
    <property type="term" value="F:metal ion binding"/>
    <property type="evidence" value="ECO:0007669"/>
    <property type="project" value="UniProtKB-UniRule"/>
</dbReference>
<feature type="domain" description="HhH-GPD" evidence="15">
    <location>
        <begin position="65"/>
        <end position="218"/>
    </location>
</feature>
<comment type="cofactor">
    <cofactor evidence="14">
        <name>[4Fe-4S] cluster</name>
        <dbReference type="ChEBI" id="CHEBI:49883"/>
    </cofactor>
    <text evidence="14">Binds 1 [4Fe-4S] cluster.</text>
</comment>
<dbReference type="FunFam" id="1.10.340.30:FF:000002">
    <property type="entry name" value="Adenine DNA glycosylase"/>
    <property type="match status" value="1"/>
</dbReference>
<dbReference type="Gene3D" id="3.90.79.10">
    <property type="entry name" value="Nucleoside Triphosphate Pyrophosphohydrolase"/>
    <property type="match status" value="1"/>
</dbReference>
<dbReference type="PROSITE" id="PS00764">
    <property type="entry name" value="ENDONUCLEASE_III_1"/>
    <property type="match status" value="1"/>
</dbReference>
<dbReference type="GO" id="GO:0035485">
    <property type="term" value="F:adenine/guanine mispair binding"/>
    <property type="evidence" value="ECO:0007669"/>
    <property type="project" value="TreeGrafter"/>
</dbReference>
<keyword evidence="13 14" id="KW-0326">Glycosidase</keyword>
<comment type="catalytic activity">
    <reaction evidence="1 14">
        <text>Hydrolyzes free adenine bases from 7,8-dihydro-8-oxoguanine:adenine mismatched double-stranded DNA, leaving an apurinic site.</text>
        <dbReference type="EC" id="3.2.2.31"/>
    </reaction>
</comment>
<keyword evidence="11" id="KW-0411">Iron-sulfur</keyword>
<evidence type="ECO:0000313" key="16">
    <source>
        <dbReference type="EMBL" id="STZ07934.1"/>
    </source>
</evidence>
<evidence type="ECO:0000256" key="11">
    <source>
        <dbReference type="ARBA" id="ARBA00023014"/>
    </source>
</evidence>
<evidence type="ECO:0000256" key="7">
    <source>
        <dbReference type="ARBA" id="ARBA00022723"/>
    </source>
</evidence>
<evidence type="ECO:0000256" key="1">
    <source>
        <dbReference type="ARBA" id="ARBA00000843"/>
    </source>
</evidence>
<dbReference type="InterPro" id="IPR044298">
    <property type="entry name" value="MIG/MutY"/>
</dbReference>
<evidence type="ECO:0000256" key="8">
    <source>
        <dbReference type="ARBA" id="ARBA00022763"/>
    </source>
</evidence>
<keyword evidence="12" id="KW-0234">DNA repair</keyword>
<dbReference type="SUPFAM" id="SSF48150">
    <property type="entry name" value="DNA-glycosylase"/>
    <property type="match status" value="1"/>
</dbReference>
<evidence type="ECO:0000313" key="17">
    <source>
        <dbReference type="Proteomes" id="UP000254065"/>
    </source>
</evidence>
<evidence type="ECO:0000256" key="9">
    <source>
        <dbReference type="ARBA" id="ARBA00022801"/>
    </source>
</evidence>
<evidence type="ECO:0000256" key="3">
    <source>
        <dbReference type="ARBA" id="ARBA00008343"/>
    </source>
</evidence>
<dbReference type="GO" id="GO:0051539">
    <property type="term" value="F:4 iron, 4 sulfur cluster binding"/>
    <property type="evidence" value="ECO:0007669"/>
    <property type="project" value="UniProtKB-UniRule"/>
</dbReference>
<proteinExistence type="inferred from homology"/>
<name>A0A378QY94_9GAMM</name>
<dbReference type="GO" id="GO:0006284">
    <property type="term" value="P:base-excision repair"/>
    <property type="evidence" value="ECO:0007669"/>
    <property type="project" value="UniProtKB-UniRule"/>
</dbReference>
<evidence type="ECO:0000256" key="13">
    <source>
        <dbReference type="ARBA" id="ARBA00023295"/>
    </source>
</evidence>
<dbReference type="EMBL" id="UGQB01000004">
    <property type="protein sequence ID" value="STZ07934.1"/>
    <property type="molecule type" value="Genomic_DNA"/>
</dbReference>
<evidence type="ECO:0000259" key="15">
    <source>
        <dbReference type="SMART" id="SM00478"/>
    </source>
</evidence>
<dbReference type="InterPro" id="IPR015797">
    <property type="entry name" value="NUDIX_hydrolase-like_dom_sf"/>
</dbReference>
<dbReference type="InterPro" id="IPR029119">
    <property type="entry name" value="MutY_C"/>
</dbReference>